<accession>A0A0P9DB01</accession>
<dbReference type="EMBL" id="LJCR01003488">
    <property type="protein sequence ID" value="KPV46914.1"/>
    <property type="molecule type" value="Genomic_DNA"/>
</dbReference>
<gene>
    <name evidence="2" type="ORF">SE17_42905</name>
</gene>
<dbReference type="Pfam" id="PF13529">
    <property type="entry name" value="Peptidase_C39_2"/>
    <property type="match status" value="1"/>
</dbReference>
<dbReference type="AlphaFoldDB" id="A0A0P9DB01"/>
<reference evidence="2 3" key="1">
    <citation type="submission" date="2015-09" db="EMBL/GenBank/DDBJ databases">
        <title>Draft genome sequence of Kouleothrix aurantiaca JCM 19913.</title>
        <authorList>
            <person name="Hemp J."/>
        </authorList>
    </citation>
    <scope>NUCLEOTIDE SEQUENCE [LARGE SCALE GENOMIC DNA]</scope>
    <source>
        <strain evidence="2 3">COM-B</strain>
    </source>
</reference>
<proteinExistence type="predicted"/>
<evidence type="ECO:0000313" key="2">
    <source>
        <dbReference type="EMBL" id="KPV46914.1"/>
    </source>
</evidence>
<comment type="caution">
    <text evidence="2">The sequence shown here is derived from an EMBL/GenBank/DDBJ whole genome shotgun (WGS) entry which is preliminary data.</text>
</comment>
<feature type="non-terminal residue" evidence="2">
    <location>
        <position position="1"/>
    </location>
</feature>
<evidence type="ECO:0000259" key="1">
    <source>
        <dbReference type="Pfam" id="PF13529"/>
    </source>
</evidence>
<evidence type="ECO:0000313" key="3">
    <source>
        <dbReference type="Proteomes" id="UP000050509"/>
    </source>
</evidence>
<organism evidence="2 3">
    <name type="scientific">Kouleothrix aurantiaca</name>
    <dbReference type="NCBI Taxonomy" id="186479"/>
    <lineage>
        <taxon>Bacteria</taxon>
        <taxon>Bacillati</taxon>
        <taxon>Chloroflexota</taxon>
        <taxon>Chloroflexia</taxon>
        <taxon>Chloroflexales</taxon>
        <taxon>Roseiflexineae</taxon>
        <taxon>Roseiflexaceae</taxon>
        <taxon>Kouleothrix</taxon>
    </lineage>
</organism>
<dbReference type="Proteomes" id="UP000050509">
    <property type="component" value="Unassembled WGS sequence"/>
</dbReference>
<dbReference type="InterPro" id="IPR039564">
    <property type="entry name" value="Peptidase_C39-like"/>
</dbReference>
<feature type="domain" description="Peptidase C39-like" evidence="1">
    <location>
        <begin position="2"/>
        <end position="119"/>
    </location>
</feature>
<name>A0A0P9DB01_9CHLR</name>
<sequence>SMLLAYWQARTADPALLPFAERRAVAEIATPQVYDPAYDGHGNWPFNTALAGGLGLDAYVARFASLAELVPWLEAGVPLAISAAWEPGTLDNAPIPRSLGHLLVLAGCDGAGHAIVADPRGNTEAEVRRLYDAAQLERAWQDKPSGTAYVIHPRGWPVPALA</sequence>
<keyword evidence="3" id="KW-1185">Reference proteome</keyword>
<protein>
    <recommendedName>
        <fullName evidence="1">Peptidase C39-like domain-containing protein</fullName>
    </recommendedName>
</protein>